<dbReference type="GO" id="GO:0036122">
    <property type="term" value="F:BMP binding"/>
    <property type="evidence" value="ECO:0007669"/>
    <property type="project" value="TreeGrafter"/>
</dbReference>
<gene>
    <name evidence="7" type="ORF">KP79_PYT02069</name>
</gene>
<comment type="subcellular location">
    <subcellularLocation>
        <location evidence="1">Secreted</location>
    </subcellularLocation>
</comment>
<feature type="domain" description="CTCK" evidence="6">
    <location>
        <begin position="111"/>
        <end position="200"/>
    </location>
</feature>
<protein>
    <submittedName>
        <fullName evidence="7">Gremlin-1</fullName>
    </submittedName>
</protein>
<evidence type="ECO:0000256" key="3">
    <source>
        <dbReference type="ARBA" id="ARBA00022729"/>
    </source>
</evidence>
<dbReference type="InterPro" id="IPR029034">
    <property type="entry name" value="Cystine-knot_cytokine"/>
</dbReference>
<dbReference type="GO" id="GO:0048018">
    <property type="term" value="F:receptor ligand activity"/>
    <property type="evidence" value="ECO:0007669"/>
    <property type="project" value="TreeGrafter"/>
</dbReference>
<dbReference type="Pfam" id="PF03045">
    <property type="entry name" value="DAN"/>
    <property type="match status" value="1"/>
</dbReference>
<reference evidence="7 8" key="1">
    <citation type="journal article" date="2017" name="Nat. Ecol. Evol.">
        <title>Scallop genome provides insights into evolution of bilaterian karyotype and development.</title>
        <authorList>
            <person name="Wang S."/>
            <person name="Zhang J."/>
            <person name="Jiao W."/>
            <person name="Li J."/>
            <person name="Xun X."/>
            <person name="Sun Y."/>
            <person name="Guo X."/>
            <person name="Huan P."/>
            <person name="Dong B."/>
            <person name="Zhang L."/>
            <person name="Hu X."/>
            <person name="Sun X."/>
            <person name="Wang J."/>
            <person name="Zhao C."/>
            <person name="Wang Y."/>
            <person name="Wang D."/>
            <person name="Huang X."/>
            <person name="Wang R."/>
            <person name="Lv J."/>
            <person name="Li Y."/>
            <person name="Zhang Z."/>
            <person name="Liu B."/>
            <person name="Lu W."/>
            <person name="Hui Y."/>
            <person name="Liang J."/>
            <person name="Zhou Z."/>
            <person name="Hou R."/>
            <person name="Li X."/>
            <person name="Liu Y."/>
            <person name="Li H."/>
            <person name="Ning X."/>
            <person name="Lin Y."/>
            <person name="Zhao L."/>
            <person name="Xing Q."/>
            <person name="Dou J."/>
            <person name="Li Y."/>
            <person name="Mao J."/>
            <person name="Guo H."/>
            <person name="Dou H."/>
            <person name="Li T."/>
            <person name="Mu C."/>
            <person name="Jiang W."/>
            <person name="Fu Q."/>
            <person name="Fu X."/>
            <person name="Miao Y."/>
            <person name="Liu J."/>
            <person name="Yu Q."/>
            <person name="Li R."/>
            <person name="Liao H."/>
            <person name="Li X."/>
            <person name="Kong Y."/>
            <person name="Jiang Z."/>
            <person name="Chourrout D."/>
            <person name="Li R."/>
            <person name="Bao Z."/>
        </authorList>
    </citation>
    <scope>NUCLEOTIDE SEQUENCE [LARGE SCALE GENOMIC DNA]</scope>
    <source>
        <strain evidence="7 8">PY_sf001</strain>
    </source>
</reference>
<dbReference type="Gene3D" id="2.10.90.10">
    <property type="entry name" value="Cystine-knot cytokines"/>
    <property type="match status" value="1"/>
</dbReference>
<name>A0A210Q0Y3_MIZYE</name>
<feature type="transmembrane region" description="Helical" evidence="5">
    <location>
        <begin position="6"/>
        <end position="24"/>
    </location>
</feature>
<dbReference type="PANTHER" id="PTHR15283:SF4">
    <property type="entry name" value="BURSICON"/>
    <property type="match status" value="1"/>
</dbReference>
<dbReference type="EMBL" id="NEDP02005290">
    <property type="protein sequence ID" value="OWF42387.1"/>
    <property type="molecule type" value="Genomic_DNA"/>
</dbReference>
<dbReference type="InterPro" id="IPR004133">
    <property type="entry name" value="DAN_dom"/>
</dbReference>
<comment type="caution">
    <text evidence="7">The sequence shown here is derived from an EMBL/GenBank/DDBJ whole genome shotgun (WGS) entry which is preliminary data.</text>
</comment>
<keyword evidence="5" id="KW-0472">Membrane</keyword>
<keyword evidence="4" id="KW-1015">Disulfide bond</keyword>
<proteinExistence type="predicted"/>
<evidence type="ECO:0000256" key="4">
    <source>
        <dbReference type="ARBA" id="ARBA00023157"/>
    </source>
</evidence>
<sequence>MRLCYVQLKTTIIVGIVWLFLLDIEAMKQTRIRHRTSIDTGRRTADRRRGTMKAKTRTQAIPPFGTIPNPAKASRKELGAKVNDIIRPTRGKKNSFVITKRQHLKKEWCKTQHFTQVVREPGCLSRTIINNFCYGQCNSFFIPKSDRRDLKEAAFVSCGFCKPRAFSTIRVTLMCPGKHSRLKRKRILKIKKCRCMAQKVDMNV</sequence>
<organism evidence="7 8">
    <name type="scientific">Mizuhopecten yessoensis</name>
    <name type="common">Japanese scallop</name>
    <name type="synonym">Patinopecten yessoensis</name>
    <dbReference type="NCBI Taxonomy" id="6573"/>
    <lineage>
        <taxon>Eukaryota</taxon>
        <taxon>Metazoa</taxon>
        <taxon>Spiralia</taxon>
        <taxon>Lophotrochozoa</taxon>
        <taxon>Mollusca</taxon>
        <taxon>Bivalvia</taxon>
        <taxon>Autobranchia</taxon>
        <taxon>Pteriomorphia</taxon>
        <taxon>Pectinida</taxon>
        <taxon>Pectinoidea</taxon>
        <taxon>Pectinidae</taxon>
        <taxon>Mizuhopecten</taxon>
    </lineage>
</organism>
<dbReference type="GO" id="GO:0009887">
    <property type="term" value="P:animal organ morphogenesis"/>
    <property type="evidence" value="ECO:0007669"/>
    <property type="project" value="TreeGrafter"/>
</dbReference>
<keyword evidence="3" id="KW-0732">Signal</keyword>
<dbReference type="GO" id="GO:0005615">
    <property type="term" value="C:extracellular space"/>
    <property type="evidence" value="ECO:0007669"/>
    <property type="project" value="TreeGrafter"/>
</dbReference>
<evidence type="ECO:0000259" key="6">
    <source>
        <dbReference type="SMART" id="SM00041"/>
    </source>
</evidence>
<dbReference type="AlphaFoldDB" id="A0A210Q0Y3"/>
<evidence type="ECO:0000313" key="7">
    <source>
        <dbReference type="EMBL" id="OWF42387.1"/>
    </source>
</evidence>
<dbReference type="PANTHER" id="PTHR15283">
    <property type="entry name" value="GREMLIN 1"/>
    <property type="match status" value="1"/>
</dbReference>
<keyword evidence="5" id="KW-1133">Transmembrane helix</keyword>
<dbReference type="InterPro" id="IPR006207">
    <property type="entry name" value="Cys_knot_C"/>
</dbReference>
<keyword evidence="5" id="KW-0812">Transmembrane</keyword>
<dbReference type="OrthoDB" id="10061784at2759"/>
<dbReference type="SMART" id="SM00041">
    <property type="entry name" value="CT"/>
    <property type="match status" value="1"/>
</dbReference>
<dbReference type="STRING" id="6573.A0A210Q0Y3"/>
<accession>A0A210Q0Y3</accession>
<evidence type="ECO:0000313" key="8">
    <source>
        <dbReference type="Proteomes" id="UP000242188"/>
    </source>
</evidence>
<dbReference type="GO" id="GO:0038098">
    <property type="term" value="P:sequestering of BMP from receptor via BMP binding"/>
    <property type="evidence" value="ECO:0007669"/>
    <property type="project" value="TreeGrafter"/>
</dbReference>
<keyword evidence="2" id="KW-0964">Secreted</keyword>
<evidence type="ECO:0000256" key="1">
    <source>
        <dbReference type="ARBA" id="ARBA00004613"/>
    </source>
</evidence>
<dbReference type="Proteomes" id="UP000242188">
    <property type="component" value="Unassembled WGS sequence"/>
</dbReference>
<keyword evidence="8" id="KW-1185">Reference proteome</keyword>
<evidence type="ECO:0000256" key="2">
    <source>
        <dbReference type="ARBA" id="ARBA00022525"/>
    </source>
</evidence>
<evidence type="ECO:0000256" key="5">
    <source>
        <dbReference type="SAM" id="Phobius"/>
    </source>
</evidence>